<accession>A0A6J4SLX8</accession>
<protein>
    <submittedName>
        <fullName evidence="2">Acetoacetate decarboxylase</fullName>
    </submittedName>
</protein>
<name>A0A6J4SLX8_9ACTN</name>
<feature type="region of interest" description="Disordered" evidence="1">
    <location>
        <begin position="177"/>
        <end position="197"/>
    </location>
</feature>
<dbReference type="Gene3D" id="2.40.400.10">
    <property type="entry name" value="Acetoacetate decarboxylase-like"/>
    <property type="match status" value="1"/>
</dbReference>
<dbReference type="GO" id="GO:0016829">
    <property type="term" value="F:lyase activity"/>
    <property type="evidence" value="ECO:0007669"/>
    <property type="project" value="InterPro"/>
</dbReference>
<gene>
    <name evidence="2" type="ORF">AVDCRST_MAG13-2358</name>
</gene>
<dbReference type="EMBL" id="CADCVO010000374">
    <property type="protein sequence ID" value="CAA9502670.1"/>
    <property type="molecule type" value="Genomic_DNA"/>
</dbReference>
<reference evidence="2" key="1">
    <citation type="submission" date="2020-02" db="EMBL/GenBank/DDBJ databases">
        <authorList>
            <person name="Meier V. D."/>
        </authorList>
    </citation>
    <scope>NUCLEOTIDE SEQUENCE</scope>
    <source>
        <strain evidence="2">AVDCRST_MAG13</strain>
    </source>
</reference>
<evidence type="ECO:0000256" key="1">
    <source>
        <dbReference type="SAM" id="MobiDB-lite"/>
    </source>
</evidence>
<feature type="region of interest" description="Disordered" evidence="1">
    <location>
        <begin position="1"/>
        <end position="27"/>
    </location>
</feature>
<organism evidence="2">
    <name type="scientific">uncultured Solirubrobacteraceae bacterium</name>
    <dbReference type="NCBI Taxonomy" id="1162706"/>
    <lineage>
        <taxon>Bacteria</taxon>
        <taxon>Bacillati</taxon>
        <taxon>Actinomycetota</taxon>
        <taxon>Thermoleophilia</taxon>
        <taxon>Solirubrobacterales</taxon>
        <taxon>Solirubrobacteraceae</taxon>
        <taxon>environmental samples</taxon>
    </lineage>
</organism>
<dbReference type="InterPro" id="IPR023375">
    <property type="entry name" value="ADC_dom_sf"/>
</dbReference>
<proteinExistence type="predicted"/>
<evidence type="ECO:0000313" key="2">
    <source>
        <dbReference type="EMBL" id="CAA9502670.1"/>
    </source>
</evidence>
<sequence>MSTPDRRPPRGYTAPLSPDGRASLVPPPPWHYSGDFMIAEYRTDPEAVAALLPKELEPADDPGAVAAIFADWQSCSADLHELVDPIQSQYREFFLVVGAKYNGEPVSRCVYIWVDKDFAMYRGWIQGFPKKLGSIHMTRTFQAGKAAPRIEAGARFGATCAANDRQVARLELTLEHPSRTGPTVNDPPMHNTRHFPAAAGTRPDVFELVRAGGRDRDATEIWEGAASLRLYDDTLEDLRAIAPREMLRGYRFSFGYTVDGVEVVAQHHREEDA</sequence>
<dbReference type="SUPFAM" id="SSF160104">
    <property type="entry name" value="Acetoacetate decarboxylase-like"/>
    <property type="match status" value="1"/>
</dbReference>
<dbReference type="AlphaFoldDB" id="A0A6J4SLX8"/>
<dbReference type="Pfam" id="PF06314">
    <property type="entry name" value="ADC"/>
    <property type="match status" value="1"/>
</dbReference>
<dbReference type="InterPro" id="IPR010451">
    <property type="entry name" value="Acetoacetate_decarboxylase"/>
</dbReference>